<reference evidence="2" key="1">
    <citation type="submission" date="2019-05" db="EMBL/GenBank/DDBJ databases">
        <title>The de novo reference genome and transcriptome assemblies of the wild tomato species Solanum chilense.</title>
        <authorList>
            <person name="Stam R."/>
            <person name="Nosenko T."/>
            <person name="Hoerger A.C."/>
            <person name="Stephan W."/>
            <person name="Seidel M.A."/>
            <person name="Kuhn J.M.M."/>
            <person name="Haberer G."/>
            <person name="Tellier A."/>
        </authorList>
    </citation>
    <scope>NUCLEOTIDE SEQUENCE</scope>
    <source>
        <tissue evidence="2">Mature leaves</tissue>
    </source>
</reference>
<dbReference type="AlphaFoldDB" id="A0A6N2BSB4"/>
<proteinExistence type="predicted"/>
<sequence>MSGPVTWEVFKKAVVDRFFPREKWSKRKIRDATRSFEGGSSKGRLQIQDKHRFKKKGSGQDQVSGSNEAPKKNHFFAHYSRVSTLVGKSFVTKKVYRNCPIKLPNGVSYVELVELDMLDFDVILVRVQDLDPEIPPIESVPVVRKFPEVFPNDLPGITLERWLELLKNYDMCVLFHPGKANGGFIAHHKSESSLVVEVKSKQHLDQSLMELKESVLNFYGRRCTYPIGWSEVVESLLLGLDCIYKTLEKVHIIRNRLQMAYSRQNSYGDHRIRDLEFEEGDKRISDLESILPIEGIGVKDNLSYEEVPVKLLDRKVKILRNNEVASVKMLWKNHLVEGATWEAEADMKYHYPHLFDN</sequence>
<feature type="region of interest" description="Disordered" evidence="1">
    <location>
        <begin position="47"/>
        <end position="70"/>
    </location>
</feature>
<dbReference type="PANTHER" id="PTHR46148:SF56">
    <property type="entry name" value="RETROTRANSPOSON PROTEIN"/>
    <property type="match status" value="1"/>
</dbReference>
<evidence type="ECO:0008006" key="3">
    <source>
        <dbReference type="Google" id="ProtNLM"/>
    </source>
</evidence>
<gene>
    <name evidence="2" type="ORF">EJD97_005423</name>
</gene>
<organism evidence="2">
    <name type="scientific">Solanum chilense</name>
    <name type="common">Tomato</name>
    <name type="synonym">Lycopersicon chilense</name>
    <dbReference type="NCBI Taxonomy" id="4083"/>
    <lineage>
        <taxon>Eukaryota</taxon>
        <taxon>Viridiplantae</taxon>
        <taxon>Streptophyta</taxon>
        <taxon>Embryophyta</taxon>
        <taxon>Tracheophyta</taxon>
        <taxon>Spermatophyta</taxon>
        <taxon>Magnoliopsida</taxon>
        <taxon>eudicotyledons</taxon>
        <taxon>Gunneridae</taxon>
        <taxon>Pentapetalae</taxon>
        <taxon>asterids</taxon>
        <taxon>lamiids</taxon>
        <taxon>Solanales</taxon>
        <taxon>Solanaceae</taxon>
        <taxon>Solanoideae</taxon>
        <taxon>Solaneae</taxon>
        <taxon>Solanum</taxon>
        <taxon>Solanum subgen. Lycopersicon</taxon>
    </lineage>
</organism>
<dbReference type="PANTHER" id="PTHR46148">
    <property type="entry name" value="CHROMO DOMAIN-CONTAINING PROTEIN"/>
    <property type="match status" value="1"/>
</dbReference>
<evidence type="ECO:0000313" key="2">
    <source>
        <dbReference type="EMBL" id="TMW97475.1"/>
    </source>
</evidence>
<comment type="caution">
    <text evidence="2">The sequence shown here is derived from an EMBL/GenBank/DDBJ whole genome shotgun (WGS) entry which is preliminary data.</text>
</comment>
<accession>A0A6N2BSB4</accession>
<evidence type="ECO:0000256" key="1">
    <source>
        <dbReference type="SAM" id="MobiDB-lite"/>
    </source>
</evidence>
<name>A0A6N2BSB4_SOLCI</name>
<protein>
    <recommendedName>
        <fullName evidence="3">Chromo domain-containing protein</fullName>
    </recommendedName>
</protein>
<dbReference type="EMBL" id="RXGB01001797">
    <property type="protein sequence ID" value="TMW97475.1"/>
    <property type="molecule type" value="Genomic_DNA"/>
</dbReference>